<dbReference type="EMBL" id="JAWSTH010000139">
    <property type="protein sequence ID" value="MDW5598404.1"/>
    <property type="molecule type" value="Genomic_DNA"/>
</dbReference>
<comment type="caution">
    <text evidence="2">The sequence shown here is derived from an EMBL/GenBank/DDBJ whole genome shotgun (WGS) entry which is preliminary data.</text>
</comment>
<feature type="domain" description="Ig-like" evidence="1">
    <location>
        <begin position="53"/>
        <end position="135"/>
    </location>
</feature>
<dbReference type="Proteomes" id="UP001284601">
    <property type="component" value="Unassembled WGS sequence"/>
</dbReference>
<dbReference type="Gene3D" id="2.60.40.2700">
    <property type="match status" value="2"/>
</dbReference>
<dbReference type="InterPro" id="IPR007110">
    <property type="entry name" value="Ig-like_dom"/>
</dbReference>
<organism evidence="2 3">
    <name type="scientific">Conexibacter stalactiti</name>
    <dbReference type="NCBI Taxonomy" id="1940611"/>
    <lineage>
        <taxon>Bacteria</taxon>
        <taxon>Bacillati</taxon>
        <taxon>Actinomycetota</taxon>
        <taxon>Thermoleophilia</taxon>
        <taxon>Solirubrobacterales</taxon>
        <taxon>Conexibacteraceae</taxon>
        <taxon>Conexibacter</taxon>
    </lineage>
</organism>
<protein>
    <recommendedName>
        <fullName evidence="1">Ig-like domain-containing protein</fullName>
    </recommendedName>
</protein>
<dbReference type="InterPro" id="IPR036179">
    <property type="entry name" value="Ig-like_dom_sf"/>
</dbReference>
<reference evidence="3" key="1">
    <citation type="submission" date="2023-07" db="EMBL/GenBank/DDBJ databases">
        <title>Conexibacter stalactiti sp. nov., isolated from stalactites in a lava cave and emended description of the genus Conexibacter.</title>
        <authorList>
            <person name="Lee S.D."/>
        </authorList>
    </citation>
    <scope>NUCLEOTIDE SEQUENCE [LARGE SCALE GENOMIC DNA]</scope>
    <source>
        <strain evidence="3">KCTC 39840</strain>
    </source>
</reference>
<gene>
    <name evidence="2" type="ORF">R7226_28855</name>
</gene>
<sequence>GAVDATTGGAGGGGGAGGQNFVTATATSVAPFQLAPAPADGVAVISYEPLAAPQVRTQPTLSGVAQIGRALTCELGTWSGSPALAVAWLRNGQPIPGATTATYTPATADAGQQIACQVTATNAAGTTVARTPAITIPVTTGPANATLPTVTGSSAIGSRVTCNPGTWTGTPTFTYAWLRNGRAISGQTAATYTLGRVDAGQAIQCAATATVAGLTSTAQSAAVGGPARLVILTTTALVSRTGGVTVQVACFGPTDCAVPRMTATSGQVIARAGARTIRSGNSSRYVMTLGRRGLSKLGRAGSSIPVRFVSTPTGGYGGNARLTFVALNGAR</sequence>
<feature type="non-terminal residue" evidence="2">
    <location>
        <position position="1"/>
    </location>
</feature>
<evidence type="ECO:0000313" key="3">
    <source>
        <dbReference type="Proteomes" id="UP001284601"/>
    </source>
</evidence>
<proteinExistence type="predicted"/>
<evidence type="ECO:0000313" key="2">
    <source>
        <dbReference type="EMBL" id="MDW5598404.1"/>
    </source>
</evidence>
<name>A0ABU4HZ27_9ACTN</name>
<keyword evidence="3" id="KW-1185">Reference proteome</keyword>
<evidence type="ECO:0000259" key="1">
    <source>
        <dbReference type="PROSITE" id="PS50835"/>
    </source>
</evidence>
<accession>A0ABU4HZ27</accession>
<reference evidence="2 3" key="2">
    <citation type="submission" date="2023-10" db="EMBL/GenBank/DDBJ databases">
        <authorList>
            <person name="Han X.F."/>
        </authorList>
    </citation>
    <scope>NUCLEOTIDE SEQUENCE [LARGE SCALE GENOMIC DNA]</scope>
    <source>
        <strain evidence="2 3">KCTC 39840</strain>
    </source>
</reference>
<feature type="domain" description="Ig-like" evidence="1">
    <location>
        <begin position="137"/>
        <end position="224"/>
    </location>
</feature>
<dbReference type="SUPFAM" id="SSF48726">
    <property type="entry name" value="Immunoglobulin"/>
    <property type="match status" value="1"/>
</dbReference>
<dbReference type="PROSITE" id="PS50835">
    <property type="entry name" value="IG_LIKE"/>
    <property type="match status" value="2"/>
</dbReference>